<evidence type="ECO:0000256" key="1">
    <source>
        <dbReference type="ARBA" id="ARBA00022527"/>
    </source>
</evidence>
<proteinExistence type="inferred from homology"/>
<dbReference type="InterPro" id="IPR008271">
    <property type="entry name" value="Ser/Thr_kinase_AS"/>
</dbReference>
<dbReference type="Pfam" id="PF00069">
    <property type="entry name" value="Pkinase"/>
    <property type="match status" value="1"/>
</dbReference>
<evidence type="ECO:0000259" key="8">
    <source>
        <dbReference type="PROSITE" id="PS50011"/>
    </source>
</evidence>
<feature type="binding site" evidence="6">
    <location>
        <position position="46"/>
    </location>
    <ligand>
        <name>ATP</name>
        <dbReference type="ChEBI" id="CHEBI:30616"/>
    </ligand>
</feature>
<accession>A0A8J6C430</accession>
<keyword evidence="2" id="KW-0808">Transferase</keyword>
<organism evidence="9 10">
    <name type="scientific">Diacronema lutheri</name>
    <name type="common">Unicellular marine alga</name>
    <name type="synonym">Monochrysis lutheri</name>
    <dbReference type="NCBI Taxonomy" id="2081491"/>
    <lineage>
        <taxon>Eukaryota</taxon>
        <taxon>Haptista</taxon>
        <taxon>Haptophyta</taxon>
        <taxon>Pavlovophyceae</taxon>
        <taxon>Pavlovales</taxon>
        <taxon>Pavlovaceae</taxon>
        <taxon>Diacronema</taxon>
    </lineage>
</organism>
<dbReference type="PROSITE" id="PS00108">
    <property type="entry name" value="PROTEIN_KINASE_ST"/>
    <property type="match status" value="1"/>
</dbReference>
<gene>
    <name evidence="9" type="ORF">KFE25_014412</name>
</gene>
<dbReference type="Gene3D" id="1.10.510.10">
    <property type="entry name" value="Transferase(Phosphotransferase) domain 1"/>
    <property type="match status" value="1"/>
</dbReference>
<keyword evidence="10" id="KW-1185">Reference proteome</keyword>
<dbReference type="FunFam" id="1.10.510.10:FF:000026">
    <property type="entry name" value="Calcium/calmodulin-dependent protein kinase type 1"/>
    <property type="match status" value="1"/>
</dbReference>
<dbReference type="InterPro" id="IPR017441">
    <property type="entry name" value="Protein_kinase_ATP_BS"/>
</dbReference>
<dbReference type="Proteomes" id="UP000751190">
    <property type="component" value="Unassembled WGS sequence"/>
</dbReference>
<dbReference type="EMBL" id="JAGTXO010000037">
    <property type="protein sequence ID" value="KAG8459849.1"/>
    <property type="molecule type" value="Genomic_DNA"/>
</dbReference>
<evidence type="ECO:0000256" key="7">
    <source>
        <dbReference type="RuleBase" id="RU000304"/>
    </source>
</evidence>
<evidence type="ECO:0000313" key="9">
    <source>
        <dbReference type="EMBL" id="KAG8459849.1"/>
    </source>
</evidence>
<keyword evidence="4" id="KW-0418">Kinase</keyword>
<dbReference type="OrthoDB" id="40902at2759"/>
<protein>
    <recommendedName>
        <fullName evidence="8">Protein kinase domain-containing protein</fullName>
    </recommendedName>
</protein>
<comment type="similarity">
    <text evidence="7">Belongs to the protein kinase superfamily.</text>
</comment>
<dbReference type="GO" id="GO:0004674">
    <property type="term" value="F:protein serine/threonine kinase activity"/>
    <property type="evidence" value="ECO:0007669"/>
    <property type="project" value="UniProtKB-KW"/>
</dbReference>
<dbReference type="OMA" id="HDWFESR"/>
<evidence type="ECO:0000256" key="6">
    <source>
        <dbReference type="PROSITE-ProRule" id="PRU10141"/>
    </source>
</evidence>
<name>A0A8J6C430_DIALT</name>
<comment type="caution">
    <text evidence="9">The sequence shown here is derived from an EMBL/GenBank/DDBJ whole genome shotgun (WGS) entry which is preliminary data.</text>
</comment>
<dbReference type="FunFam" id="3.30.200.20:FF:000042">
    <property type="entry name" value="Aurora kinase A"/>
    <property type="match status" value="1"/>
</dbReference>
<evidence type="ECO:0000313" key="10">
    <source>
        <dbReference type="Proteomes" id="UP000751190"/>
    </source>
</evidence>
<feature type="domain" description="Protein kinase" evidence="8">
    <location>
        <begin position="17"/>
        <end position="273"/>
    </location>
</feature>
<dbReference type="InterPro" id="IPR000719">
    <property type="entry name" value="Prot_kinase_dom"/>
</dbReference>
<dbReference type="PROSITE" id="PS00107">
    <property type="entry name" value="PROTEIN_KINASE_ATP"/>
    <property type="match status" value="1"/>
</dbReference>
<dbReference type="Gene3D" id="3.30.200.20">
    <property type="entry name" value="Phosphorylase Kinase, domain 1"/>
    <property type="match status" value="1"/>
</dbReference>
<sequence length="331" mass="36582">MLGKLFGVGRGAALKDYEVGKHLGSGNFAEVKEATRKSDGQTFAIKIIDKSKVGDMADALQTEIDILRSISHPNIIKLIAVHDEKKKMNLVMELATGGELFDRIVERGSYTEADAATLIGDLSNALFYLHAKGIVHRDLKPENLIYASKAPDSPIKLADFGLAKLVGGAIVMQTACGTPGYVAPEILANKGYGIEVDMWSVGVILYILLCGFPPFYEEEMPALFKQIMSGRYDFPSPWWDNISADAKDLVKKLLVVDPKKRFTAEQVLKHKWIQGHAPKTQLNLTVDAMKKFNARRKLKRAAMGILAKNRVQRMVELAQEADRAVTAAKKR</sequence>
<reference evidence="9" key="1">
    <citation type="submission" date="2021-05" db="EMBL/GenBank/DDBJ databases">
        <title>The genome of the haptophyte Pavlova lutheri (Diacronema luteri, Pavlovales) - a model for lipid biosynthesis in eukaryotic algae.</title>
        <authorList>
            <person name="Hulatt C.J."/>
            <person name="Posewitz M.C."/>
        </authorList>
    </citation>
    <scope>NUCLEOTIDE SEQUENCE</scope>
    <source>
        <strain evidence="9">NIVA-4/92</strain>
    </source>
</reference>
<dbReference type="PANTHER" id="PTHR24347">
    <property type="entry name" value="SERINE/THREONINE-PROTEIN KINASE"/>
    <property type="match status" value="1"/>
</dbReference>
<evidence type="ECO:0000256" key="5">
    <source>
        <dbReference type="ARBA" id="ARBA00022840"/>
    </source>
</evidence>
<dbReference type="Gene3D" id="6.10.140.620">
    <property type="match status" value="1"/>
</dbReference>
<keyword evidence="5 6" id="KW-0067">ATP-binding</keyword>
<dbReference type="SUPFAM" id="SSF56112">
    <property type="entry name" value="Protein kinase-like (PK-like)"/>
    <property type="match status" value="1"/>
</dbReference>
<dbReference type="GO" id="GO:0005524">
    <property type="term" value="F:ATP binding"/>
    <property type="evidence" value="ECO:0007669"/>
    <property type="project" value="UniProtKB-UniRule"/>
</dbReference>
<evidence type="ECO:0000256" key="2">
    <source>
        <dbReference type="ARBA" id="ARBA00022679"/>
    </source>
</evidence>
<keyword evidence="3 6" id="KW-0547">Nucleotide-binding</keyword>
<dbReference type="SMART" id="SM00220">
    <property type="entry name" value="S_TKc"/>
    <property type="match status" value="1"/>
</dbReference>
<dbReference type="CDD" id="cd05117">
    <property type="entry name" value="STKc_CAMK"/>
    <property type="match status" value="1"/>
</dbReference>
<dbReference type="InterPro" id="IPR011009">
    <property type="entry name" value="Kinase-like_dom_sf"/>
</dbReference>
<evidence type="ECO:0000256" key="4">
    <source>
        <dbReference type="ARBA" id="ARBA00022777"/>
    </source>
</evidence>
<dbReference type="PROSITE" id="PS50011">
    <property type="entry name" value="PROTEIN_KINASE_DOM"/>
    <property type="match status" value="1"/>
</dbReference>
<evidence type="ECO:0000256" key="3">
    <source>
        <dbReference type="ARBA" id="ARBA00022741"/>
    </source>
</evidence>
<keyword evidence="1 7" id="KW-0723">Serine/threonine-protein kinase</keyword>
<dbReference type="AlphaFoldDB" id="A0A8J6C430"/>